<dbReference type="AlphaFoldDB" id="A0A6M3L8A3"/>
<dbReference type="EMBL" id="MT142924">
    <property type="protein sequence ID" value="QJA90609.1"/>
    <property type="molecule type" value="Genomic_DNA"/>
</dbReference>
<feature type="compositionally biased region" description="Basic and acidic residues" evidence="1">
    <location>
        <begin position="26"/>
        <end position="37"/>
    </location>
</feature>
<evidence type="ECO:0000256" key="1">
    <source>
        <dbReference type="SAM" id="MobiDB-lite"/>
    </source>
</evidence>
<protein>
    <submittedName>
        <fullName evidence="2">Uncharacterized protein</fullName>
    </submittedName>
</protein>
<reference evidence="2" key="1">
    <citation type="submission" date="2020-03" db="EMBL/GenBank/DDBJ databases">
        <title>The deep terrestrial virosphere.</title>
        <authorList>
            <person name="Holmfeldt K."/>
            <person name="Nilsson E."/>
            <person name="Simone D."/>
            <person name="Lopez-Fernandez M."/>
            <person name="Wu X."/>
            <person name="de Brujin I."/>
            <person name="Lundin D."/>
            <person name="Andersson A."/>
            <person name="Bertilsson S."/>
            <person name="Dopson M."/>
        </authorList>
    </citation>
    <scope>NUCLEOTIDE SEQUENCE</scope>
    <source>
        <strain evidence="2">MM415B03635</strain>
    </source>
</reference>
<evidence type="ECO:0000313" key="2">
    <source>
        <dbReference type="EMBL" id="QJA90609.1"/>
    </source>
</evidence>
<organism evidence="2">
    <name type="scientific">viral metagenome</name>
    <dbReference type="NCBI Taxonomy" id="1070528"/>
    <lineage>
        <taxon>unclassified sequences</taxon>
        <taxon>metagenomes</taxon>
        <taxon>organismal metagenomes</taxon>
    </lineage>
</organism>
<feature type="region of interest" description="Disordered" evidence="1">
    <location>
        <begin position="19"/>
        <end position="44"/>
    </location>
</feature>
<proteinExistence type="predicted"/>
<sequence>MLLALSLLLLSTLSTRDAQAAVEEQEDHRGRKDKDDTYADQAVY</sequence>
<gene>
    <name evidence="2" type="ORF">MM415B03635_0012</name>
</gene>
<name>A0A6M3L8A3_9ZZZZ</name>
<accession>A0A6M3L8A3</accession>